<comment type="caution">
    <text evidence="5">The sequence shown here is derived from an EMBL/GenBank/DDBJ whole genome shotgun (WGS) entry which is preliminary data.</text>
</comment>
<dbReference type="GO" id="GO:0006355">
    <property type="term" value="P:regulation of DNA-templated transcription"/>
    <property type="evidence" value="ECO:0007669"/>
    <property type="project" value="TreeGrafter"/>
</dbReference>
<dbReference type="Proteomes" id="UP001370490">
    <property type="component" value="Unassembled WGS sequence"/>
</dbReference>
<dbReference type="EMBL" id="JBAMMX010000007">
    <property type="protein sequence ID" value="KAK6935681.1"/>
    <property type="molecule type" value="Genomic_DNA"/>
</dbReference>
<dbReference type="PANTHER" id="PTHR31874:SF41">
    <property type="entry name" value="CCT MOTIF FAMILY PROTEIN"/>
    <property type="match status" value="1"/>
</dbReference>
<evidence type="ECO:0000313" key="6">
    <source>
        <dbReference type="Proteomes" id="UP001370490"/>
    </source>
</evidence>
<dbReference type="InterPro" id="IPR052453">
    <property type="entry name" value="CONSTANS-like_ZF"/>
</dbReference>
<dbReference type="PANTHER" id="PTHR31874">
    <property type="entry name" value="CCT MOTIF FAMILY PROTEIN, EXPRESSED"/>
    <property type="match status" value="1"/>
</dbReference>
<dbReference type="AlphaFoldDB" id="A0AAN8VTT9"/>
<protein>
    <submittedName>
        <fullName evidence="5">CCT domain</fullName>
    </submittedName>
</protein>
<organism evidence="5 6">
    <name type="scientific">Dillenia turbinata</name>
    <dbReference type="NCBI Taxonomy" id="194707"/>
    <lineage>
        <taxon>Eukaryota</taxon>
        <taxon>Viridiplantae</taxon>
        <taxon>Streptophyta</taxon>
        <taxon>Embryophyta</taxon>
        <taxon>Tracheophyta</taxon>
        <taxon>Spermatophyta</taxon>
        <taxon>Magnoliopsida</taxon>
        <taxon>eudicotyledons</taxon>
        <taxon>Gunneridae</taxon>
        <taxon>Pentapetalae</taxon>
        <taxon>Dilleniales</taxon>
        <taxon>Dilleniaceae</taxon>
        <taxon>Dillenia</taxon>
    </lineage>
</organism>
<keyword evidence="2 3" id="KW-0539">Nucleus</keyword>
<gene>
    <name evidence="5" type="ORF">RJ641_032711</name>
</gene>
<feature type="domain" description="CCT" evidence="4">
    <location>
        <begin position="115"/>
        <end position="157"/>
    </location>
</feature>
<evidence type="ECO:0000256" key="3">
    <source>
        <dbReference type="PROSITE-ProRule" id="PRU00357"/>
    </source>
</evidence>
<evidence type="ECO:0000259" key="4">
    <source>
        <dbReference type="PROSITE" id="PS51017"/>
    </source>
</evidence>
<dbReference type="Pfam" id="PF06203">
    <property type="entry name" value="CCT"/>
    <property type="match status" value="1"/>
</dbReference>
<dbReference type="InterPro" id="IPR010402">
    <property type="entry name" value="CCT_domain"/>
</dbReference>
<dbReference type="PROSITE" id="PS51017">
    <property type="entry name" value="CCT"/>
    <property type="match status" value="1"/>
</dbReference>
<sequence>MSRGNNICGQLTWDFIGCEEFLIGEYEGEEWEKKALDSTSILTEKGLHFSEFIKRENLEFGEEEEDNNDGDDDEKNKLSLKLNLNYQEVINAWSDRGSFWADEYSLAINNDYMGEVTMAMPLRKEVERSRKAASIRYQVRKLNADKRPRLKGRFVKRIPVKTQR</sequence>
<evidence type="ECO:0000313" key="5">
    <source>
        <dbReference type="EMBL" id="KAK6935681.1"/>
    </source>
</evidence>
<dbReference type="GO" id="GO:0005634">
    <property type="term" value="C:nucleus"/>
    <property type="evidence" value="ECO:0007669"/>
    <property type="project" value="UniProtKB-SubCell"/>
</dbReference>
<accession>A0AAN8VTT9</accession>
<reference evidence="5 6" key="1">
    <citation type="submission" date="2023-12" db="EMBL/GenBank/DDBJ databases">
        <title>A high-quality genome assembly for Dillenia turbinata (Dilleniales).</title>
        <authorList>
            <person name="Chanderbali A."/>
        </authorList>
    </citation>
    <scope>NUCLEOTIDE SEQUENCE [LARGE SCALE GENOMIC DNA]</scope>
    <source>
        <strain evidence="5">LSX21</strain>
        <tissue evidence="5">Leaf</tissue>
    </source>
</reference>
<keyword evidence="6" id="KW-1185">Reference proteome</keyword>
<evidence type="ECO:0000256" key="2">
    <source>
        <dbReference type="ARBA" id="ARBA00023242"/>
    </source>
</evidence>
<evidence type="ECO:0000256" key="1">
    <source>
        <dbReference type="ARBA" id="ARBA00004123"/>
    </source>
</evidence>
<comment type="subcellular location">
    <subcellularLocation>
        <location evidence="1 3">Nucleus</location>
    </subcellularLocation>
</comment>
<proteinExistence type="predicted"/>
<name>A0AAN8VTT9_9MAGN</name>